<evidence type="ECO:0000256" key="3">
    <source>
        <dbReference type="ARBA" id="ARBA00022692"/>
    </source>
</evidence>
<feature type="transmembrane region" description="Helical" evidence="6">
    <location>
        <begin position="145"/>
        <end position="169"/>
    </location>
</feature>
<dbReference type="SUPFAM" id="SSF103473">
    <property type="entry name" value="MFS general substrate transporter"/>
    <property type="match status" value="1"/>
</dbReference>
<proteinExistence type="predicted"/>
<feature type="transmembrane region" description="Helical" evidence="6">
    <location>
        <begin position="175"/>
        <end position="196"/>
    </location>
</feature>
<keyword evidence="5 6" id="KW-0472">Membrane</keyword>
<evidence type="ECO:0000256" key="5">
    <source>
        <dbReference type="ARBA" id="ARBA00023136"/>
    </source>
</evidence>
<feature type="transmembrane region" description="Helical" evidence="6">
    <location>
        <begin position="255"/>
        <end position="276"/>
    </location>
</feature>
<evidence type="ECO:0000313" key="8">
    <source>
        <dbReference type="Proteomes" id="UP001529338"/>
    </source>
</evidence>
<feature type="transmembrane region" description="Helical" evidence="6">
    <location>
        <begin position="88"/>
        <end position="107"/>
    </location>
</feature>
<dbReference type="Gene3D" id="1.20.1250.20">
    <property type="entry name" value="MFS general substrate transporter like domains"/>
    <property type="match status" value="1"/>
</dbReference>
<evidence type="ECO:0008006" key="9">
    <source>
        <dbReference type="Google" id="ProtNLM"/>
    </source>
</evidence>
<feature type="transmembrane region" description="Helical" evidence="6">
    <location>
        <begin position="113"/>
        <end position="133"/>
    </location>
</feature>
<dbReference type="InterPro" id="IPR036259">
    <property type="entry name" value="MFS_trans_sf"/>
</dbReference>
<feature type="transmembrane region" description="Helical" evidence="6">
    <location>
        <begin position="55"/>
        <end position="76"/>
    </location>
</feature>
<keyword evidence="3 6" id="KW-0812">Transmembrane</keyword>
<evidence type="ECO:0000256" key="2">
    <source>
        <dbReference type="ARBA" id="ARBA00022475"/>
    </source>
</evidence>
<feature type="transmembrane region" description="Helical" evidence="6">
    <location>
        <begin position="227"/>
        <end position="249"/>
    </location>
</feature>
<organism evidence="7 8">
    <name type="scientific">Cellulomonas alba</name>
    <dbReference type="NCBI Taxonomy" id="3053467"/>
    <lineage>
        <taxon>Bacteria</taxon>
        <taxon>Bacillati</taxon>
        <taxon>Actinomycetota</taxon>
        <taxon>Actinomycetes</taxon>
        <taxon>Micrococcales</taxon>
        <taxon>Cellulomonadaceae</taxon>
        <taxon>Cellulomonas</taxon>
    </lineage>
</organism>
<sequence length="399" mass="40666">MPLVLTDTTRPTYRSLLGRREFVGLYTSFTVTTAGSTMSGFALGSLVHTATGSPLLTAIAMYGSTFAVVLGALTLMSVADGGRPRATLLALQVLSLAGVASQAWPGLPIPGRFAILVVLGFVQSLSTGVRMGLLAETVPLELYALARSLMNVTSGGASIVGFAVGGVLLTCLGTSGVLLTSAGLAAVALTVLATTVRERSVRLSRRPGLSATWRTNRVLFARRGPRALLVNLWVPNGLIVGCEGLLLSYDSAHAATMLAAGSAGMLVGDLTVGRLLTAAQRRAWAYPLRLVLATPFLAFAAHPGVLVGSAILFVSSAGFAATLPLQERLLALTPEAVRGQVQGVESAGRIAWQGIGAIVGGAVALAVAPATSIATLALASVAITVATRGAVGSSRALPM</sequence>
<comment type="subcellular location">
    <subcellularLocation>
        <location evidence="1">Cell membrane</location>
        <topology evidence="1">Multi-pass membrane protein</topology>
    </subcellularLocation>
</comment>
<dbReference type="InterPro" id="IPR011701">
    <property type="entry name" value="MFS"/>
</dbReference>
<keyword evidence="2" id="KW-1003">Cell membrane</keyword>
<keyword evidence="4 6" id="KW-1133">Transmembrane helix</keyword>
<name>A0ABT7SI35_9CELL</name>
<reference evidence="7 8" key="1">
    <citation type="submission" date="2023-06" db="EMBL/GenBank/DDBJ databases">
        <title>Cellulomonas sp. MW4 Whole genome sequence.</title>
        <authorList>
            <person name="Park S."/>
        </authorList>
    </citation>
    <scope>NUCLEOTIDE SEQUENCE [LARGE SCALE GENOMIC DNA]</scope>
    <source>
        <strain evidence="7 8">MW4</strain>
    </source>
</reference>
<evidence type="ECO:0000256" key="1">
    <source>
        <dbReference type="ARBA" id="ARBA00004651"/>
    </source>
</evidence>
<dbReference type="PANTHER" id="PTHR23513:SF11">
    <property type="entry name" value="STAPHYLOFERRIN A TRANSPORTER"/>
    <property type="match status" value="1"/>
</dbReference>
<accession>A0ABT7SI35</accession>
<dbReference type="Pfam" id="PF07690">
    <property type="entry name" value="MFS_1"/>
    <property type="match status" value="1"/>
</dbReference>
<feature type="transmembrane region" description="Helical" evidence="6">
    <location>
        <begin position="306"/>
        <end position="325"/>
    </location>
</feature>
<comment type="caution">
    <text evidence="7">The sequence shown here is derived from an EMBL/GenBank/DDBJ whole genome shotgun (WGS) entry which is preliminary data.</text>
</comment>
<feature type="transmembrane region" description="Helical" evidence="6">
    <location>
        <begin position="23"/>
        <end position="43"/>
    </location>
</feature>
<dbReference type="PANTHER" id="PTHR23513">
    <property type="entry name" value="INTEGRAL MEMBRANE EFFLUX PROTEIN-RELATED"/>
    <property type="match status" value="1"/>
</dbReference>
<evidence type="ECO:0000256" key="6">
    <source>
        <dbReference type="SAM" id="Phobius"/>
    </source>
</evidence>
<keyword evidence="8" id="KW-1185">Reference proteome</keyword>
<evidence type="ECO:0000256" key="4">
    <source>
        <dbReference type="ARBA" id="ARBA00022989"/>
    </source>
</evidence>
<dbReference type="RefSeq" id="WP_289455869.1">
    <property type="nucleotide sequence ID" value="NZ_JAUCGQ010000002.1"/>
</dbReference>
<evidence type="ECO:0000313" key="7">
    <source>
        <dbReference type="EMBL" id="MDM7855847.1"/>
    </source>
</evidence>
<dbReference type="EMBL" id="JAUCGQ010000002">
    <property type="protein sequence ID" value="MDM7855847.1"/>
    <property type="molecule type" value="Genomic_DNA"/>
</dbReference>
<gene>
    <name evidence="7" type="ORF">QRT04_12980</name>
</gene>
<protein>
    <recommendedName>
        <fullName evidence="9">MFS transporter</fullName>
    </recommendedName>
</protein>
<dbReference type="Proteomes" id="UP001529338">
    <property type="component" value="Unassembled WGS sequence"/>
</dbReference>